<dbReference type="InterPro" id="IPR001296">
    <property type="entry name" value="Glyco_trans_1"/>
</dbReference>
<evidence type="ECO:0000313" key="5">
    <source>
        <dbReference type="Proteomes" id="UP001293718"/>
    </source>
</evidence>
<evidence type="ECO:0000313" key="4">
    <source>
        <dbReference type="EMBL" id="MDZ5457140.1"/>
    </source>
</evidence>
<proteinExistence type="predicted"/>
<gene>
    <name evidence="4" type="ORF">SM757_11215</name>
</gene>
<feature type="domain" description="Glycosyl transferase family 4" evidence="3">
    <location>
        <begin position="28"/>
        <end position="197"/>
    </location>
</feature>
<dbReference type="PANTHER" id="PTHR46401:SF2">
    <property type="entry name" value="GLYCOSYLTRANSFERASE WBBK-RELATED"/>
    <property type="match status" value="1"/>
</dbReference>
<sequence>MRLLFIHQNFPGQFKLLSAALAARGDCEVVALGSAERVRGRTYARGVKVLGYPDRAPGPEDGRHTHHYLREHERAVRRGQDVARALLELHRKGFTPDVVVAHPGWGESLFVKDVFPRARLINLFEFFYAGNGADVGFDAEFPVNEDDRLRLRIKNNTQLQALAYCDQGLSPTQWQRSRFPERFHPLIEVLHEGLDLTHLRPNPDARFTLPNGRVLSRGDRVLTYVARNLEPYRGFHVFMRALPQLLAREPDLQVVVAGATGVSYGSAPPKPHATHLDWLVAEGGRPDPERVHFTGPLPYGEYVKLLQVSSVHCYLTYPFVLSWSMLEAMACGCAVLGSATPPVQEFIEDGVNGRLLDFFDQAALRDGVSRLLREDTRALRERARATVAERIDFHRHVLPRALQLLGLT</sequence>
<dbReference type="CDD" id="cd03818">
    <property type="entry name" value="GT4_ExpC-like"/>
    <property type="match status" value="1"/>
</dbReference>
<accession>A0ABU5IEQ2</accession>
<organism evidence="4 5">
    <name type="scientific">Azohydromonas lata</name>
    <dbReference type="NCBI Taxonomy" id="45677"/>
    <lineage>
        <taxon>Bacteria</taxon>
        <taxon>Pseudomonadati</taxon>
        <taxon>Pseudomonadota</taxon>
        <taxon>Betaproteobacteria</taxon>
        <taxon>Burkholderiales</taxon>
        <taxon>Sphaerotilaceae</taxon>
        <taxon>Azohydromonas</taxon>
    </lineage>
</organism>
<keyword evidence="5" id="KW-1185">Reference proteome</keyword>
<dbReference type="Pfam" id="PF12000">
    <property type="entry name" value="Glyco_trans_4_3"/>
    <property type="match status" value="1"/>
</dbReference>
<evidence type="ECO:0000259" key="2">
    <source>
        <dbReference type="Pfam" id="PF00534"/>
    </source>
</evidence>
<feature type="domain" description="Glycosyl transferase family 1" evidence="2">
    <location>
        <begin position="218"/>
        <end position="383"/>
    </location>
</feature>
<dbReference type="SUPFAM" id="SSF53756">
    <property type="entry name" value="UDP-Glycosyltransferase/glycogen phosphorylase"/>
    <property type="match status" value="1"/>
</dbReference>
<protein>
    <submittedName>
        <fullName evidence="4">Glycosyltransferase family 4 protein</fullName>
    </submittedName>
</protein>
<dbReference type="EMBL" id="JAXOJX010000015">
    <property type="protein sequence ID" value="MDZ5457140.1"/>
    <property type="molecule type" value="Genomic_DNA"/>
</dbReference>
<dbReference type="RefSeq" id="WP_322465535.1">
    <property type="nucleotide sequence ID" value="NZ_JAXOJX010000015.1"/>
</dbReference>
<keyword evidence="1" id="KW-0808">Transferase</keyword>
<dbReference type="Gene3D" id="3.40.50.2000">
    <property type="entry name" value="Glycogen Phosphorylase B"/>
    <property type="match status" value="2"/>
</dbReference>
<dbReference type="Pfam" id="PF00534">
    <property type="entry name" value="Glycos_transf_1"/>
    <property type="match status" value="1"/>
</dbReference>
<evidence type="ECO:0000256" key="1">
    <source>
        <dbReference type="ARBA" id="ARBA00022679"/>
    </source>
</evidence>
<name>A0ABU5IEQ2_9BURK</name>
<reference evidence="4 5" key="1">
    <citation type="submission" date="2023-11" db="EMBL/GenBank/DDBJ databases">
        <title>Draft genome of Azohydromonas lata strain H1 (DSM1123), a polyhydroxyalkanoate producer.</title>
        <authorList>
            <person name="Traversa D."/>
            <person name="D'Addabbo P."/>
            <person name="Pazzani C."/>
            <person name="Manzari C."/>
            <person name="Chiara M."/>
            <person name="Scrascia M."/>
        </authorList>
    </citation>
    <scope>NUCLEOTIDE SEQUENCE [LARGE SCALE GENOMIC DNA]</scope>
    <source>
        <strain evidence="4 5">H1</strain>
    </source>
</reference>
<dbReference type="Proteomes" id="UP001293718">
    <property type="component" value="Unassembled WGS sequence"/>
</dbReference>
<comment type="caution">
    <text evidence="4">The sequence shown here is derived from an EMBL/GenBank/DDBJ whole genome shotgun (WGS) entry which is preliminary data.</text>
</comment>
<dbReference type="InterPro" id="IPR022623">
    <property type="entry name" value="Glyco_trans_4"/>
</dbReference>
<dbReference type="PANTHER" id="PTHR46401">
    <property type="entry name" value="GLYCOSYLTRANSFERASE WBBK-RELATED"/>
    <property type="match status" value="1"/>
</dbReference>
<evidence type="ECO:0000259" key="3">
    <source>
        <dbReference type="Pfam" id="PF12000"/>
    </source>
</evidence>